<dbReference type="OrthoDB" id="10267235at2759"/>
<feature type="non-terminal residue" evidence="2">
    <location>
        <position position="1"/>
    </location>
</feature>
<dbReference type="AlphaFoldDB" id="A0A9P6FKX1"/>
<dbReference type="PANTHER" id="PTHR22603:SF93">
    <property type="entry name" value="RE24176P"/>
    <property type="match status" value="1"/>
</dbReference>
<comment type="similarity">
    <text evidence="1">Belongs to the choline/ethanolamine kinase family.</text>
</comment>
<keyword evidence="3" id="KW-1185">Reference proteome</keyword>
<evidence type="ECO:0000256" key="1">
    <source>
        <dbReference type="ARBA" id="ARBA00038211"/>
    </source>
</evidence>
<dbReference type="Pfam" id="PF01633">
    <property type="entry name" value="Choline_kinase"/>
    <property type="match status" value="1"/>
</dbReference>
<proteinExistence type="inferred from homology"/>
<dbReference type="SUPFAM" id="SSF56112">
    <property type="entry name" value="Protein kinase-like (PK-like)"/>
    <property type="match status" value="1"/>
</dbReference>
<dbReference type="InterPro" id="IPR011009">
    <property type="entry name" value="Kinase-like_dom_sf"/>
</dbReference>
<sequence>SLKGEQLCSRTLELLHMLEVKDWADVVDHRQINLARISGAMTNCVFVVTGPPITDSTIIDPAATQAPAEPSQRARKVLLRVYGHGVELLFSREHELHWLRNLSMVNIGPSLLGTFKNGRFEEYVESTTLTKEDLQDPATSRHIAHRMCELHNIVNLFPPEDQDSEVVPQTQGNIKKWAPLAREAIRKIHEQDPAKHAILAEIDFERLLIEVSEVQRELEQIYSPLAQYGNILRSKGDAGELVVIDFEYAGYNSRGFDIGNHFCEWMADYHSDRPSIVHRDRYPTKIEQFNFLEAYLEAELTISGYHLSAIDPSDPVLESELMDSMGRAHLFSGSPSKGLDTVQARRTKRLRSFTSAIASGLTRAAAAVLPRRHGAVRKTRTASLTTLPTPSDVLPGVNQIQSMVEYNDTVNLWKDAEPISEKAFRDTAGTETLLLQKEPVVIRTKRRDSNASEEGLTGQQQLKSMFVATGHALEAAAL</sequence>
<organism evidence="2 3">
    <name type="scientific">Lunasporangiospora selenospora</name>
    <dbReference type="NCBI Taxonomy" id="979761"/>
    <lineage>
        <taxon>Eukaryota</taxon>
        <taxon>Fungi</taxon>
        <taxon>Fungi incertae sedis</taxon>
        <taxon>Mucoromycota</taxon>
        <taxon>Mortierellomycotina</taxon>
        <taxon>Mortierellomycetes</taxon>
        <taxon>Mortierellales</taxon>
        <taxon>Mortierellaceae</taxon>
        <taxon>Lunasporangiospora</taxon>
    </lineage>
</organism>
<dbReference type="GO" id="GO:0004103">
    <property type="term" value="F:choline kinase activity"/>
    <property type="evidence" value="ECO:0007669"/>
    <property type="project" value="TreeGrafter"/>
</dbReference>
<gene>
    <name evidence="2" type="ORF">BGW38_007839</name>
</gene>
<dbReference type="Proteomes" id="UP000780801">
    <property type="component" value="Unassembled WGS sequence"/>
</dbReference>
<dbReference type="EMBL" id="JAABOA010005241">
    <property type="protein sequence ID" value="KAF9577144.1"/>
    <property type="molecule type" value="Genomic_DNA"/>
</dbReference>
<evidence type="ECO:0008006" key="4">
    <source>
        <dbReference type="Google" id="ProtNLM"/>
    </source>
</evidence>
<reference evidence="2" key="1">
    <citation type="journal article" date="2020" name="Fungal Divers.">
        <title>Resolving the Mortierellaceae phylogeny through synthesis of multi-gene phylogenetics and phylogenomics.</title>
        <authorList>
            <person name="Vandepol N."/>
            <person name="Liber J."/>
            <person name="Desiro A."/>
            <person name="Na H."/>
            <person name="Kennedy M."/>
            <person name="Barry K."/>
            <person name="Grigoriev I.V."/>
            <person name="Miller A.N."/>
            <person name="O'Donnell K."/>
            <person name="Stajich J.E."/>
            <person name="Bonito G."/>
        </authorList>
    </citation>
    <scope>NUCLEOTIDE SEQUENCE</scope>
    <source>
        <strain evidence="2">KOD1015</strain>
    </source>
</reference>
<dbReference type="GO" id="GO:0005737">
    <property type="term" value="C:cytoplasm"/>
    <property type="evidence" value="ECO:0007669"/>
    <property type="project" value="TreeGrafter"/>
</dbReference>
<evidence type="ECO:0000313" key="2">
    <source>
        <dbReference type="EMBL" id="KAF9577144.1"/>
    </source>
</evidence>
<dbReference type="GO" id="GO:0006646">
    <property type="term" value="P:phosphatidylethanolamine biosynthetic process"/>
    <property type="evidence" value="ECO:0007669"/>
    <property type="project" value="TreeGrafter"/>
</dbReference>
<dbReference type="Gene3D" id="3.30.200.20">
    <property type="entry name" value="Phosphorylase Kinase, domain 1"/>
    <property type="match status" value="1"/>
</dbReference>
<dbReference type="CDD" id="cd05157">
    <property type="entry name" value="ETNK_euk"/>
    <property type="match status" value="1"/>
</dbReference>
<dbReference type="GO" id="GO:0004305">
    <property type="term" value="F:ethanolamine kinase activity"/>
    <property type="evidence" value="ECO:0007669"/>
    <property type="project" value="TreeGrafter"/>
</dbReference>
<dbReference type="Gene3D" id="3.90.1200.10">
    <property type="match status" value="1"/>
</dbReference>
<comment type="caution">
    <text evidence="2">The sequence shown here is derived from an EMBL/GenBank/DDBJ whole genome shotgun (WGS) entry which is preliminary data.</text>
</comment>
<feature type="non-terminal residue" evidence="2">
    <location>
        <position position="478"/>
    </location>
</feature>
<evidence type="ECO:0000313" key="3">
    <source>
        <dbReference type="Proteomes" id="UP000780801"/>
    </source>
</evidence>
<accession>A0A9P6FKX1</accession>
<name>A0A9P6FKX1_9FUNG</name>
<protein>
    <recommendedName>
        <fullName evidence="4">Choline/ethanolamine kinase</fullName>
    </recommendedName>
</protein>
<dbReference type="PANTHER" id="PTHR22603">
    <property type="entry name" value="CHOLINE/ETHANOALAMINE KINASE"/>
    <property type="match status" value="1"/>
</dbReference>